<dbReference type="PANTHER" id="PTHR33376:SF7">
    <property type="entry name" value="C4-DICARBOXYLATE-BINDING PROTEIN DCTB"/>
    <property type="match status" value="1"/>
</dbReference>
<dbReference type="RefSeq" id="WP_425309000.1">
    <property type="nucleotide sequence ID" value="NZ_CP154795.1"/>
</dbReference>
<feature type="chain" id="PRO_5046921704" evidence="4">
    <location>
        <begin position="27"/>
        <end position="330"/>
    </location>
</feature>
<keyword evidence="3 4" id="KW-0732">Signal</keyword>
<dbReference type="InterPro" id="IPR018389">
    <property type="entry name" value="DctP_fam"/>
</dbReference>
<protein>
    <submittedName>
        <fullName evidence="5">TRAP transporter substrate-binding protein DctP</fullName>
    </submittedName>
</protein>
<evidence type="ECO:0000256" key="2">
    <source>
        <dbReference type="ARBA" id="ARBA00022448"/>
    </source>
</evidence>
<evidence type="ECO:0000256" key="3">
    <source>
        <dbReference type="ARBA" id="ARBA00022729"/>
    </source>
</evidence>
<proteinExistence type="inferred from homology"/>
<organism evidence="5 6">
    <name type="scientific">Ammonicoccus fulvus</name>
    <dbReference type="NCBI Taxonomy" id="3138240"/>
    <lineage>
        <taxon>Bacteria</taxon>
        <taxon>Bacillati</taxon>
        <taxon>Actinomycetota</taxon>
        <taxon>Actinomycetes</taxon>
        <taxon>Propionibacteriales</taxon>
        <taxon>Propionibacteriaceae</taxon>
        <taxon>Ammonicoccus</taxon>
    </lineage>
</organism>
<evidence type="ECO:0000256" key="1">
    <source>
        <dbReference type="ARBA" id="ARBA00009023"/>
    </source>
</evidence>
<accession>A0ABZ3FQV0</accession>
<dbReference type="Pfam" id="PF03480">
    <property type="entry name" value="DctP"/>
    <property type="match status" value="1"/>
</dbReference>
<sequence length="330" mass="35671">MRIRALVAGLVAIAMLLLSACSGAGAGSAGPDGRREVTISVVSAFDRDDPLMEGFWLFEKNLKESAPWVKLDYRGAGEVMASAQLGEGVSTGGIDMAATAAVFHSQNVPMTRAMALSPLSPAEEREKGAHKLYEDAHAKAGIHYLGRMADEVPYKLYFKDQVNPLDLKGKSIRTSPVYVGLLEALGAGPVAMPPGEVFGAMERGVVAGYGWPALGVVKNGWVDVTGYETSAEFYTMDTVVIMSDLKWQSLDEDTQKAISDAMIKTENEVGPMYADLVEKETKERADGGVKVIEMNEADTKKFVDTAYEAGWKQVLSRTPEAQEMRTIYGN</sequence>
<dbReference type="InterPro" id="IPR038404">
    <property type="entry name" value="TRAP_DctP_sf"/>
</dbReference>
<evidence type="ECO:0000313" key="6">
    <source>
        <dbReference type="Proteomes" id="UP001442841"/>
    </source>
</evidence>
<evidence type="ECO:0000256" key="4">
    <source>
        <dbReference type="SAM" id="SignalP"/>
    </source>
</evidence>
<reference evidence="5 6" key="1">
    <citation type="submission" date="2024-04" db="EMBL/GenBank/DDBJ databases">
        <title>Isolation of an actinomycete strain from pig manure.</title>
        <authorList>
            <person name="Gong T."/>
            <person name="Yu Z."/>
            <person name="An M."/>
            <person name="Wei C."/>
            <person name="Yang W."/>
            <person name="Liu L."/>
        </authorList>
    </citation>
    <scope>NUCLEOTIDE SEQUENCE [LARGE SCALE GENOMIC DNA]</scope>
    <source>
        <strain evidence="5 6">ZF39</strain>
    </source>
</reference>
<gene>
    <name evidence="5" type="primary">dctP</name>
    <name evidence="5" type="ORF">AADG42_09585</name>
</gene>
<comment type="similarity">
    <text evidence="1">Belongs to the bacterial solute-binding protein 7 family.</text>
</comment>
<dbReference type="NCBIfam" id="NF037995">
    <property type="entry name" value="TRAP_S1"/>
    <property type="match status" value="1"/>
</dbReference>
<dbReference type="Proteomes" id="UP001442841">
    <property type="component" value="Chromosome"/>
</dbReference>
<dbReference type="EMBL" id="CP154795">
    <property type="protein sequence ID" value="XAN07535.1"/>
    <property type="molecule type" value="Genomic_DNA"/>
</dbReference>
<keyword evidence="2" id="KW-0813">Transport</keyword>
<dbReference type="PROSITE" id="PS51257">
    <property type="entry name" value="PROKAR_LIPOPROTEIN"/>
    <property type="match status" value="1"/>
</dbReference>
<feature type="signal peptide" evidence="4">
    <location>
        <begin position="1"/>
        <end position="26"/>
    </location>
</feature>
<dbReference type="Gene3D" id="3.40.190.170">
    <property type="entry name" value="Bacterial extracellular solute-binding protein, family 7"/>
    <property type="match status" value="1"/>
</dbReference>
<dbReference type="PANTHER" id="PTHR33376">
    <property type="match status" value="1"/>
</dbReference>
<keyword evidence="6" id="KW-1185">Reference proteome</keyword>
<evidence type="ECO:0000313" key="5">
    <source>
        <dbReference type="EMBL" id="XAN07535.1"/>
    </source>
</evidence>
<name>A0ABZ3FQV0_9ACTN</name>